<reference evidence="2 3" key="1">
    <citation type="submission" date="2024-03" db="EMBL/GenBank/DDBJ databases">
        <title>Complete genome of BD2.</title>
        <authorList>
            <person name="Cao G."/>
        </authorList>
    </citation>
    <scope>NUCLEOTIDE SEQUENCE [LARGE SCALE GENOMIC DNA]</scope>
    <source>
        <strain evidence="2 3">BD2</strain>
    </source>
</reference>
<accession>A0ABZ2RLG2</accession>
<dbReference type="Proteomes" id="UP001476583">
    <property type="component" value="Chromosome"/>
</dbReference>
<dbReference type="Gene3D" id="3.40.830.10">
    <property type="entry name" value="LigB-like"/>
    <property type="match status" value="1"/>
</dbReference>
<dbReference type="EMBL" id="CP148074">
    <property type="protein sequence ID" value="WXL27884.1"/>
    <property type="molecule type" value="Genomic_DNA"/>
</dbReference>
<proteinExistence type="predicted"/>
<name>A0ABZ2RLG2_ECTME</name>
<gene>
    <name evidence="2" type="ORF">WG219_10720</name>
</gene>
<feature type="domain" description="Extradiol ring-cleavage dioxygenase class III enzyme subunit B" evidence="1">
    <location>
        <begin position="19"/>
        <end position="254"/>
    </location>
</feature>
<evidence type="ECO:0000259" key="1">
    <source>
        <dbReference type="Pfam" id="PF02900"/>
    </source>
</evidence>
<evidence type="ECO:0000313" key="2">
    <source>
        <dbReference type="EMBL" id="WXL27884.1"/>
    </source>
</evidence>
<dbReference type="Pfam" id="PF02900">
    <property type="entry name" value="LigB"/>
    <property type="match status" value="1"/>
</dbReference>
<organism evidence="2 3">
    <name type="scientific">Ectopseudomonas mendocina</name>
    <name type="common">Pseudomonas mendocina</name>
    <dbReference type="NCBI Taxonomy" id="300"/>
    <lineage>
        <taxon>Bacteria</taxon>
        <taxon>Pseudomonadati</taxon>
        <taxon>Pseudomonadota</taxon>
        <taxon>Gammaproteobacteria</taxon>
        <taxon>Pseudomonadales</taxon>
        <taxon>Pseudomonadaceae</taxon>
        <taxon>Ectopseudomonas</taxon>
    </lineage>
</organism>
<protein>
    <submittedName>
        <fullName evidence="2">tRNA U-34 5-methylaminomethyl-2-thiouridine biosynthesis protein</fullName>
    </submittedName>
</protein>
<sequence length="273" mass="29487">MTIVSAFMLPGSPLPLLKPDAPNWQQHRRAIEQAGQQLKASQPDVVLIYSTQWFAVLDEIWLTRARSQDVHVDENWHEFGDMPYDIVSDVELAQACVARCKAQGINARGADYQGFPIDTGTIVATTLLGVGTEDIPVVVASNNLYDDAAATAKLAALAVECAAEQGKRVAVVGVGGLSGGLISRDMEAADDHFEKPEDDRLNRRVLELIKAGNQSALLSELPEYCQEAKADMGLKHLHFILGALEERYMGADVLHYGPIYGGGAATLAFKIGS</sequence>
<keyword evidence="3" id="KW-1185">Reference proteome</keyword>
<evidence type="ECO:0000313" key="3">
    <source>
        <dbReference type="Proteomes" id="UP001476583"/>
    </source>
</evidence>
<dbReference type="SUPFAM" id="SSF53213">
    <property type="entry name" value="LigB-like"/>
    <property type="match status" value="1"/>
</dbReference>
<dbReference type="InterPro" id="IPR004183">
    <property type="entry name" value="Xdiol_dOase_suB"/>
</dbReference>